<gene>
    <name evidence="1" type="ORF">M9458_009490</name>
</gene>
<dbReference type="EMBL" id="JAMKFB020000004">
    <property type="protein sequence ID" value="KAL0195918.1"/>
    <property type="molecule type" value="Genomic_DNA"/>
</dbReference>
<keyword evidence="2" id="KW-1185">Reference proteome</keyword>
<dbReference type="AlphaFoldDB" id="A0ABD0RDG6"/>
<reference evidence="1 2" key="1">
    <citation type="submission" date="2024-05" db="EMBL/GenBank/DDBJ databases">
        <title>Genome sequencing and assembly of Indian major carp, Cirrhinus mrigala (Hamilton, 1822).</title>
        <authorList>
            <person name="Mohindra V."/>
            <person name="Chowdhury L.M."/>
            <person name="Lal K."/>
            <person name="Jena J.K."/>
        </authorList>
    </citation>
    <scope>NUCLEOTIDE SEQUENCE [LARGE SCALE GENOMIC DNA]</scope>
    <source>
        <strain evidence="1">CM1030</strain>
        <tissue evidence="1">Blood</tissue>
    </source>
</reference>
<accession>A0ABD0RDG6</accession>
<feature type="non-terminal residue" evidence="1">
    <location>
        <position position="80"/>
    </location>
</feature>
<dbReference type="Proteomes" id="UP001529510">
    <property type="component" value="Unassembled WGS sequence"/>
</dbReference>
<evidence type="ECO:0008006" key="3">
    <source>
        <dbReference type="Google" id="ProtNLM"/>
    </source>
</evidence>
<organism evidence="1 2">
    <name type="scientific">Cirrhinus mrigala</name>
    <name type="common">Mrigala</name>
    <dbReference type="NCBI Taxonomy" id="683832"/>
    <lineage>
        <taxon>Eukaryota</taxon>
        <taxon>Metazoa</taxon>
        <taxon>Chordata</taxon>
        <taxon>Craniata</taxon>
        <taxon>Vertebrata</taxon>
        <taxon>Euteleostomi</taxon>
        <taxon>Actinopterygii</taxon>
        <taxon>Neopterygii</taxon>
        <taxon>Teleostei</taxon>
        <taxon>Ostariophysi</taxon>
        <taxon>Cypriniformes</taxon>
        <taxon>Cyprinidae</taxon>
        <taxon>Labeoninae</taxon>
        <taxon>Labeonini</taxon>
        <taxon>Cirrhinus</taxon>
    </lineage>
</organism>
<proteinExistence type="predicted"/>
<evidence type="ECO:0000313" key="2">
    <source>
        <dbReference type="Proteomes" id="UP001529510"/>
    </source>
</evidence>
<sequence>VVPQDTQDDSDYVVMSSVGAATANQESAIYSSVDFTNSTPREVRRISSLNADYAVVRDCSGGLAKTESSKGESSRAKEAQ</sequence>
<protein>
    <recommendedName>
        <fullName evidence="3">C-myc</fullName>
    </recommendedName>
</protein>
<comment type="caution">
    <text evidence="1">The sequence shown here is derived from an EMBL/GenBank/DDBJ whole genome shotgun (WGS) entry which is preliminary data.</text>
</comment>
<evidence type="ECO:0000313" key="1">
    <source>
        <dbReference type="EMBL" id="KAL0195918.1"/>
    </source>
</evidence>
<feature type="non-terminal residue" evidence="1">
    <location>
        <position position="1"/>
    </location>
</feature>
<name>A0ABD0RDG6_CIRMR</name>